<protein>
    <submittedName>
        <fullName evidence="1">Uncharacterized protein</fullName>
    </submittedName>
</protein>
<dbReference type="AlphaFoldDB" id="A0A016TIC6"/>
<evidence type="ECO:0000313" key="1">
    <source>
        <dbReference type="EMBL" id="EYC02709.1"/>
    </source>
</evidence>
<dbReference type="EMBL" id="JARK01001434">
    <property type="protein sequence ID" value="EYC02709.1"/>
    <property type="molecule type" value="Genomic_DNA"/>
</dbReference>
<comment type="caution">
    <text evidence="1">The sequence shown here is derived from an EMBL/GenBank/DDBJ whole genome shotgun (WGS) entry which is preliminary data.</text>
</comment>
<proteinExistence type="predicted"/>
<evidence type="ECO:0000313" key="2">
    <source>
        <dbReference type="Proteomes" id="UP000024635"/>
    </source>
</evidence>
<name>A0A016TIC6_9BILA</name>
<keyword evidence="2" id="KW-1185">Reference proteome</keyword>
<accession>A0A016TIC6</accession>
<reference evidence="2" key="1">
    <citation type="journal article" date="2015" name="Nat. Genet.">
        <title>The genome and transcriptome of the zoonotic hookworm Ancylostoma ceylanicum identify infection-specific gene families.</title>
        <authorList>
            <person name="Schwarz E.M."/>
            <person name="Hu Y."/>
            <person name="Antoshechkin I."/>
            <person name="Miller M.M."/>
            <person name="Sternberg P.W."/>
            <person name="Aroian R.V."/>
        </authorList>
    </citation>
    <scope>NUCLEOTIDE SEQUENCE</scope>
    <source>
        <strain evidence="2">HY135</strain>
    </source>
</reference>
<gene>
    <name evidence="1" type="primary">Acey_s0098.g3086</name>
    <name evidence="1" type="ORF">Y032_0098g3086</name>
</gene>
<dbReference type="Proteomes" id="UP000024635">
    <property type="component" value="Unassembled WGS sequence"/>
</dbReference>
<organism evidence="1 2">
    <name type="scientific">Ancylostoma ceylanicum</name>
    <dbReference type="NCBI Taxonomy" id="53326"/>
    <lineage>
        <taxon>Eukaryota</taxon>
        <taxon>Metazoa</taxon>
        <taxon>Ecdysozoa</taxon>
        <taxon>Nematoda</taxon>
        <taxon>Chromadorea</taxon>
        <taxon>Rhabditida</taxon>
        <taxon>Rhabditina</taxon>
        <taxon>Rhabditomorpha</taxon>
        <taxon>Strongyloidea</taxon>
        <taxon>Ancylostomatidae</taxon>
        <taxon>Ancylostomatinae</taxon>
        <taxon>Ancylostoma</taxon>
    </lineage>
</organism>
<sequence length="101" mass="11400">MRLLIAFSKIFRIGFEPNLKGHVVVNTEYWLQSFQKILASGIHRPSAEPCHASYALSYVVRRGSVDVQCIVVIMHRRGGADQQTGGECRRQVFFGTTLGYQ</sequence>